<keyword evidence="1" id="KW-0805">Transcription regulation</keyword>
<dbReference type="PANTHER" id="PTHR33164">
    <property type="entry name" value="TRANSCRIPTIONAL REGULATOR, MARR FAMILY"/>
    <property type="match status" value="1"/>
</dbReference>
<dbReference type="RefSeq" id="WP_083526584.1">
    <property type="nucleotide sequence ID" value="NZ_BCNT01000005.1"/>
</dbReference>
<dbReference type="Gene3D" id="1.10.10.10">
    <property type="entry name" value="Winged helix-like DNA-binding domain superfamily/Winged helix DNA-binding domain"/>
    <property type="match status" value="1"/>
</dbReference>
<evidence type="ECO:0000259" key="5">
    <source>
        <dbReference type="PROSITE" id="PS50995"/>
    </source>
</evidence>
<comment type="caution">
    <text evidence="6">The sequence shown here is derived from an EMBL/GenBank/DDBJ whole genome shotgun (WGS) entry which is preliminary data.</text>
</comment>
<evidence type="ECO:0000256" key="1">
    <source>
        <dbReference type="ARBA" id="ARBA00023015"/>
    </source>
</evidence>
<feature type="region of interest" description="Disordered" evidence="4">
    <location>
        <begin position="156"/>
        <end position="178"/>
    </location>
</feature>
<reference evidence="7" key="1">
    <citation type="journal article" date="2019" name="Int. J. Syst. Evol. Microbiol.">
        <title>The Global Catalogue of Microorganisms (GCM) 10K type strain sequencing project: providing services to taxonomists for standard genome sequencing and annotation.</title>
        <authorList>
            <consortium name="The Broad Institute Genomics Platform"/>
            <consortium name="The Broad Institute Genome Sequencing Center for Infectious Disease"/>
            <person name="Wu L."/>
            <person name="Ma J."/>
        </authorList>
    </citation>
    <scope>NUCLEOTIDE SEQUENCE [LARGE SCALE GENOMIC DNA]</scope>
    <source>
        <strain evidence="7">TISTR 1906</strain>
    </source>
</reference>
<dbReference type="Proteomes" id="UP001597463">
    <property type="component" value="Unassembled WGS sequence"/>
</dbReference>
<dbReference type="PROSITE" id="PS01117">
    <property type="entry name" value="HTH_MARR_1"/>
    <property type="match status" value="1"/>
</dbReference>
<gene>
    <name evidence="6" type="ORF">ACFSW6_12195</name>
</gene>
<evidence type="ECO:0000256" key="2">
    <source>
        <dbReference type="ARBA" id="ARBA00023125"/>
    </source>
</evidence>
<accession>A0ABW5UNV2</accession>
<dbReference type="Pfam" id="PF01047">
    <property type="entry name" value="MarR"/>
    <property type="match status" value="1"/>
</dbReference>
<evidence type="ECO:0000256" key="4">
    <source>
        <dbReference type="SAM" id="MobiDB-lite"/>
    </source>
</evidence>
<evidence type="ECO:0000313" key="7">
    <source>
        <dbReference type="Proteomes" id="UP001597463"/>
    </source>
</evidence>
<dbReference type="InterPro" id="IPR039422">
    <property type="entry name" value="MarR/SlyA-like"/>
</dbReference>
<name>A0ABW5UNV2_9BURK</name>
<dbReference type="InterPro" id="IPR036388">
    <property type="entry name" value="WH-like_DNA-bd_sf"/>
</dbReference>
<keyword evidence="3" id="KW-0804">Transcription</keyword>
<evidence type="ECO:0000313" key="6">
    <source>
        <dbReference type="EMBL" id="MFD2754851.1"/>
    </source>
</evidence>
<dbReference type="PANTHER" id="PTHR33164:SF43">
    <property type="entry name" value="HTH-TYPE TRANSCRIPTIONAL REPRESSOR YETL"/>
    <property type="match status" value="1"/>
</dbReference>
<sequence length="178" mass="19752">MSLDSRLERILAGKPARHRDAVAASRLLLHTATLLERRVDEALAPFALHMREYLALHLLSDSVHEPLRPSDLGVSLDATRTQVTRLLDGLEKKSLLVRTQDVQDRRSLQLALTPAGTQLLQRCVPVVQQVYLQAWACLGEQATRLLQQQLRQVHSGLQQPQAPGEATDSAHANIRANA</sequence>
<dbReference type="InterPro" id="IPR023187">
    <property type="entry name" value="Tscrpt_reg_MarR-type_CS"/>
</dbReference>
<dbReference type="PRINTS" id="PR00598">
    <property type="entry name" value="HTHMARR"/>
</dbReference>
<dbReference type="SUPFAM" id="SSF46785">
    <property type="entry name" value="Winged helix' DNA-binding domain"/>
    <property type="match status" value="1"/>
</dbReference>
<evidence type="ECO:0000256" key="3">
    <source>
        <dbReference type="ARBA" id="ARBA00023163"/>
    </source>
</evidence>
<protein>
    <submittedName>
        <fullName evidence="6">MarR family winged helix-turn-helix transcriptional regulator</fullName>
    </submittedName>
</protein>
<dbReference type="InterPro" id="IPR000835">
    <property type="entry name" value="HTH_MarR-typ"/>
</dbReference>
<dbReference type="EMBL" id="JBHUMV010000005">
    <property type="protein sequence ID" value="MFD2754851.1"/>
    <property type="molecule type" value="Genomic_DNA"/>
</dbReference>
<feature type="domain" description="HTH marR-type" evidence="5">
    <location>
        <begin position="21"/>
        <end position="155"/>
    </location>
</feature>
<organism evidence="6 7">
    <name type="scientific">Comamonas terrae</name>
    <dbReference type="NCBI Taxonomy" id="673548"/>
    <lineage>
        <taxon>Bacteria</taxon>
        <taxon>Pseudomonadati</taxon>
        <taxon>Pseudomonadota</taxon>
        <taxon>Betaproteobacteria</taxon>
        <taxon>Burkholderiales</taxon>
        <taxon>Comamonadaceae</taxon>
        <taxon>Comamonas</taxon>
    </lineage>
</organism>
<dbReference type="InterPro" id="IPR036390">
    <property type="entry name" value="WH_DNA-bd_sf"/>
</dbReference>
<keyword evidence="7" id="KW-1185">Reference proteome</keyword>
<keyword evidence="2" id="KW-0238">DNA-binding</keyword>
<dbReference type="SMART" id="SM00347">
    <property type="entry name" value="HTH_MARR"/>
    <property type="match status" value="1"/>
</dbReference>
<proteinExistence type="predicted"/>
<dbReference type="PROSITE" id="PS50995">
    <property type="entry name" value="HTH_MARR_2"/>
    <property type="match status" value="1"/>
</dbReference>